<accession>A0A9N9FT56</accession>
<comment type="cofactor">
    <cofactor evidence="4">
        <name>pyridoxal 5'-phosphate</name>
        <dbReference type="ChEBI" id="CHEBI:597326"/>
    </cofactor>
</comment>
<gene>
    <name evidence="4" type="primary">BNA5</name>
    <name evidence="6" type="ORF">PBRASI_LOCUS5453</name>
</gene>
<dbReference type="FunFam" id="3.40.640.10:FF:000031">
    <property type="entry name" value="Kynureninase"/>
    <property type="match status" value="1"/>
</dbReference>
<evidence type="ECO:0000256" key="4">
    <source>
        <dbReference type="HAMAP-Rule" id="MF_03017"/>
    </source>
</evidence>
<dbReference type="PANTHER" id="PTHR14084:SF0">
    <property type="entry name" value="KYNURENINASE"/>
    <property type="match status" value="1"/>
</dbReference>
<dbReference type="Proteomes" id="UP000789739">
    <property type="component" value="Unassembled WGS sequence"/>
</dbReference>
<dbReference type="GO" id="GO:0005737">
    <property type="term" value="C:cytoplasm"/>
    <property type="evidence" value="ECO:0007669"/>
    <property type="project" value="UniProtKB-SubCell"/>
</dbReference>
<dbReference type="PANTHER" id="PTHR14084">
    <property type="entry name" value="KYNURENINASE"/>
    <property type="match status" value="1"/>
</dbReference>
<dbReference type="GO" id="GO:0019805">
    <property type="term" value="P:quinolinate biosynthetic process"/>
    <property type="evidence" value="ECO:0007669"/>
    <property type="project" value="UniProtKB-UniRule"/>
</dbReference>
<dbReference type="Gene3D" id="3.90.1150.10">
    <property type="entry name" value="Aspartate Aminotransferase, domain 1"/>
    <property type="match status" value="1"/>
</dbReference>
<organism evidence="6 7">
    <name type="scientific">Paraglomus brasilianum</name>
    <dbReference type="NCBI Taxonomy" id="144538"/>
    <lineage>
        <taxon>Eukaryota</taxon>
        <taxon>Fungi</taxon>
        <taxon>Fungi incertae sedis</taxon>
        <taxon>Mucoromycota</taxon>
        <taxon>Glomeromycotina</taxon>
        <taxon>Glomeromycetes</taxon>
        <taxon>Paraglomerales</taxon>
        <taxon>Paraglomeraceae</taxon>
        <taxon>Paraglomus</taxon>
    </lineage>
</organism>
<feature type="modified residue" description="N6-(pyridoxal phosphate)lysine" evidence="4">
    <location>
        <position position="437"/>
    </location>
</feature>
<sequence length="604" mass="67976">MELLIGTVGEPSSSKIPLKKRVRISYAESEETDSGYKEQPKRAKFIIIDNEIPIEHLDDNEILATVQENGEDDEKAVEPQPNISLKLALESVDNLLQFISNPPKELLFDLKTLSILRILSISYLGYVYIKVGLGKDKWNPAIANENRGQSLRSHLRELRERFREQKSIHEIIQSIASKKGLDPLSHEFARYLDDNDELKHLREEFSLPKVSECIAEGVVPITSEEEVVYLSGNSLGLLPKRTRKLINEELDVWATSAVRAHFNHKLGRNWATIEDQVISKLTGIVGAKPIEIAVMNTLTSNIHLLLASFYTPTQSRFKILIEESSFPSDRYALESQIKFHGYLVEAALIEIKPRPGDITPEIEDVLNIIEKEGDSIALVFMEAVNYHTGQLFDIPKITKAAQKKGCIVAWNLAHAIGNVELKLHDWNVDLAVWCSYKYLNAGPGGIAGIFVHEKHAHEFDRPRIVISAFQPMPGAKGFQVSNPSALDMVALYGSLEVFSLTNMSDLCQKSYLLTGYLEFLLDENLHGVGYRIITPRNPHEHGAQLSLMFDELKVEKIADDLLIRGIICDERKQSVLRVAPAPLYNCFSDVYKFVNALKAILSET</sequence>
<comment type="pathway">
    <text evidence="4">Amino-acid degradation; L-kynurenine degradation; L-alanine and anthranilate from L-kynurenine: step 1/1.</text>
</comment>
<feature type="binding site" evidence="4">
    <location>
        <position position="298"/>
    </location>
    <ligand>
        <name>pyridoxal 5'-phosphate</name>
        <dbReference type="ChEBI" id="CHEBI:597326"/>
    </ligand>
</feature>
<feature type="binding site" evidence="4">
    <location>
        <position position="299"/>
    </location>
    <ligand>
        <name>pyridoxal 5'-phosphate</name>
        <dbReference type="ChEBI" id="CHEBI:597326"/>
    </ligand>
</feature>
<reference evidence="6" key="1">
    <citation type="submission" date="2021-06" db="EMBL/GenBank/DDBJ databases">
        <authorList>
            <person name="Kallberg Y."/>
            <person name="Tangrot J."/>
            <person name="Rosling A."/>
        </authorList>
    </citation>
    <scope>NUCLEOTIDE SEQUENCE</scope>
    <source>
        <strain evidence="6">BR232B</strain>
    </source>
</reference>
<dbReference type="GO" id="GO:0030170">
    <property type="term" value="F:pyridoxal phosphate binding"/>
    <property type="evidence" value="ECO:0007669"/>
    <property type="project" value="UniProtKB-UniRule"/>
</dbReference>
<feature type="binding site" evidence="4">
    <location>
        <position position="436"/>
    </location>
    <ligand>
        <name>pyridoxal 5'-phosphate</name>
        <dbReference type="ChEBI" id="CHEBI:597326"/>
    </ligand>
</feature>
<dbReference type="EC" id="3.7.1.3" evidence="4"/>
<dbReference type="SUPFAM" id="SSF53383">
    <property type="entry name" value="PLP-dependent transferases"/>
    <property type="match status" value="1"/>
</dbReference>
<comment type="catalytic activity">
    <reaction evidence="4">
        <text>L-kynurenine + H2O = anthranilate + L-alanine + H(+)</text>
        <dbReference type="Rhea" id="RHEA:16813"/>
        <dbReference type="ChEBI" id="CHEBI:15377"/>
        <dbReference type="ChEBI" id="CHEBI:15378"/>
        <dbReference type="ChEBI" id="CHEBI:16567"/>
        <dbReference type="ChEBI" id="CHEBI:57959"/>
        <dbReference type="ChEBI" id="CHEBI:57972"/>
        <dbReference type="EC" id="3.7.1.3"/>
    </reaction>
</comment>
<dbReference type="Pfam" id="PF22580">
    <property type="entry name" value="KYNU_C"/>
    <property type="match status" value="1"/>
</dbReference>
<dbReference type="AlphaFoldDB" id="A0A9N9FT56"/>
<dbReference type="Gene3D" id="3.40.640.10">
    <property type="entry name" value="Type I PLP-dependent aspartate aminotransferase-like (Major domain)"/>
    <property type="match status" value="1"/>
</dbReference>
<dbReference type="InterPro" id="IPR000192">
    <property type="entry name" value="Aminotrans_V_dom"/>
</dbReference>
<evidence type="ECO:0000256" key="3">
    <source>
        <dbReference type="ARBA" id="ARBA00022898"/>
    </source>
</evidence>
<evidence type="ECO:0000256" key="1">
    <source>
        <dbReference type="ARBA" id="ARBA00022642"/>
    </source>
</evidence>
<comment type="subcellular location">
    <subcellularLocation>
        <location evidence="4">Cytoplasm</location>
    </subcellularLocation>
</comment>
<name>A0A9N9FT56_9GLOM</name>
<dbReference type="GO" id="GO:0043420">
    <property type="term" value="P:anthranilate metabolic process"/>
    <property type="evidence" value="ECO:0007669"/>
    <property type="project" value="UniProtKB-UniRule"/>
</dbReference>
<dbReference type="InterPro" id="IPR010111">
    <property type="entry name" value="Kynureninase"/>
</dbReference>
<feature type="binding site" evidence="4">
    <location>
        <begin position="326"/>
        <end position="329"/>
    </location>
    <ligand>
        <name>pyridoxal 5'-phosphate</name>
        <dbReference type="ChEBI" id="CHEBI:597326"/>
    </ligand>
</feature>
<dbReference type="NCBIfam" id="TIGR01814">
    <property type="entry name" value="kynureninase"/>
    <property type="match status" value="1"/>
</dbReference>
<comment type="catalytic activity">
    <reaction evidence="4">
        <text>3-hydroxy-L-kynurenine + H2O = 3-hydroxyanthranilate + L-alanine + H(+)</text>
        <dbReference type="Rhea" id="RHEA:25143"/>
        <dbReference type="ChEBI" id="CHEBI:15377"/>
        <dbReference type="ChEBI" id="CHEBI:15378"/>
        <dbReference type="ChEBI" id="CHEBI:36559"/>
        <dbReference type="ChEBI" id="CHEBI:57972"/>
        <dbReference type="ChEBI" id="CHEBI:58125"/>
    </reaction>
</comment>
<dbReference type="HAMAP" id="MF_01970">
    <property type="entry name" value="Kynureninase"/>
    <property type="match status" value="1"/>
</dbReference>
<comment type="pathway">
    <text evidence="4">Cofactor biosynthesis; NAD(+) biosynthesis; quinolinate from L-kynurenine: step 2/3.</text>
</comment>
<dbReference type="InterPro" id="IPR015424">
    <property type="entry name" value="PyrdxlP-dep_Trfase"/>
</dbReference>
<comment type="subunit">
    <text evidence="4">Homodimer.</text>
</comment>
<comment type="similarity">
    <text evidence="4">Belongs to the kynureninase family.</text>
</comment>
<evidence type="ECO:0000313" key="6">
    <source>
        <dbReference type="EMBL" id="CAG8558267.1"/>
    </source>
</evidence>
<evidence type="ECO:0000259" key="5">
    <source>
        <dbReference type="Pfam" id="PF00266"/>
    </source>
</evidence>
<feature type="domain" description="Aminotransferase class V" evidence="5">
    <location>
        <begin position="229"/>
        <end position="460"/>
    </location>
</feature>
<feature type="binding site" evidence="4">
    <location>
        <position position="414"/>
    </location>
    <ligand>
        <name>pyridoxal 5'-phosphate</name>
        <dbReference type="ChEBI" id="CHEBI:597326"/>
    </ligand>
</feature>
<dbReference type="Pfam" id="PF00266">
    <property type="entry name" value="Aminotran_5"/>
    <property type="match status" value="1"/>
</dbReference>
<feature type="binding site" evidence="4">
    <location>
        <position position="482"/>
    </location>
    <ligand>
        <name>pyridoxal 5'-phosphate</name>
        <dbReference type="ChEBI" id="CHEBI:597326"/>
    </ligand>
</feature>
<dbReference type="OrthoDB" id="5978656at2759"/>
<comment type="function">
    <text evidence="4">Catalyzes the cleavage of L-kynurenine (L-Kyn) and L-3-hydroxykynurenine (L-3OHKyn) into anthranilic acid (AA) and 3-hydroxyanthranilic acid (3-OHAA), respectively.</text>
</comment>
<dbReference type="InterPro" id="IPR015421">
    <property type="entry name" value="PyrdxlP-dep_Trfase_major"/>
</dbReference>
<comment type="caution">
    <text evidence="4">Lacks conserved residue(s) required for the propagation of feature annotation.</text>
</comment>
<proteinExistence type="inferred from homology"/>
<evidence type="ECO:0000256" key="2">
    <source>
        <dbReference type="ARBA" id="ARBA00022801"/>
    </source>
</evidence>
<protein>
    <recommendedName>
        <fullName evidence="4">Kynureninase</fullName>
        <ecNumber evidence="4">3.7.1.3</ecNumber>
    </recommendedName>
    <alternativeName>
        <fullName evidence="4">Biosynthesis of nicotinic acid protein 5</fullName>
    </alternativeName>
    <alternativeName>
        <fullName evidence="4">L-kynurenine hydrolase</fullName>
    </alternativeName>
</protein>
<dbReference type="GO" id="GO:0019441">
    <property type="term" value="P:L-tryptophan catabolic process to kynurenine"/>
    <property type="evidence" value="ECO:0007669"/>
    <property type="project" value="TreeGrafter"/>
</dbReference>
<dbReference type="GO" id="GO:0030429">
    <property type="term" value="F:kynureninase activity"/>
    <property type="evidence" value="ECO:0007669"/>
    <property type="project" value="UniProtKB-UniRule"/>
</dbReference>
<dbReference type="GO" id="GO:0034354">
    <property type="term" value="P:'de novo' NAD+ biosynthetic process from L-tryptophan"/>
    <property type="evidence" value="ECO:0007669"/>
    <property type="project" value="UniProtKB-UniRule"/>
</dbReference>
<keyword evidence="1 4" id="KW-0662">Pyridine nucleotide biosynthesis</keyword>
<evidence type="ECO:0000313" key="7">
    <source>
        <dbReference type="Proteomes" id="UP000789739"/>
    </source>
</evidence>
<dbReference type="GO" id="GO:0097053">
    <property type="term" value="P:L-kynurenine catabolic process"/>
    <property type="evidence" value="ECO:0007669"/>
    <property type="project" value="UniProtKB-UniRule"/>
</dbReference>
<dbReference type="InterPro" id="IPR015422">
    <property type="entry name" value="PyrdxlP-dep_Trfase_small"/>
</dbReference>
<comment type="caution">
    <text evidence="6">The sequence shown here is derived from an EMBL/GenBank/DDBJ whole genome shotgun (WGS) entry which is preliminary data.</text>
</comment>
<keyword evidence="4" id="KW-0963">Cytoplasm</keyword>
<keyword evidence="3 4" id="KW-0663">Pyridoxal phosphate</keyword>
<dbReference type="EMBL" id="CAJVPI010000638">
    <property type="protein sequence ID" value="CAG8558267.1"/>
    <property type="molecule type" value="Genomic_DNA"/>
</dbReference>
<keyword evidence="7" id="KW-1185">Reference proteome</keyword>
<keyword evidence="2 4" id="KW-0378">Hydrolase</keyword>